<accession>A0ABW3MQ00</accession>
<comment type="caution">
    <text evidence="2">The sequence shown here is derived from an EMBL/GenBank/DDBJ whole genome shotgun (WGS) entry which is preliminary data.</text>
</comment>
<dbReference type="InterPro" id="IPR025410">
    <property type="entry name" value="Lant_dehyd"/>
</dbReference>
<reference evidence="3" key="1">
    <citation type="journal article" date="2019" name="Int. J. Syst. Evol. Microbiol.">
        <title>The Global Catalogue of Microorganisms (GCM) 10K type strain sequencing project: providing services to taxonomists for standard genome sequencing and annotation.</title>
        <authorList>
            <consortium name="The Broad Institute Genomics Platform"/>
            <consortium name="The Broad Institute Genome Sequencing Center for Infectious Disease"/>
            <person name="Wu L."/>
            <person name="Ma J."/>
        </authorList>
    </citation>
    <scope>NUCLEOTIDE SEQUENCE [LARGE SCALE GENOMIC DNA]</scope>
    <source>
        <strain evidence="3">JCM 31486</strain>
    </source>
</reference>
<keyword evidence="3" id="KW-1185">Reference proteome</keyword>
<name>A0ABW3MQ00_9PSEU</name>
<proteinExistence type="predicted"/>
<organism evidence="2 3">
    <name type="scientific">Kibdelosporangium lantanae</name>
    <dbReference type="NCBI Taxonomy" id="1497396"/>
    <lineage>
        <taxon>Bacteria</taxon>
        <taxon>Bacillati</taxon>
        <taxon>Actinomycetota</taxon>
        <taxon>Actinomycetes</taxon>
        <taxon>Pseudonocardiales</taxon>
        <taxon>Pseudonocardiaceae</taxon>
        <taxon>Kibdelosporangium</taxon>
    </lineage>
</organism>
<sequence length="177" mass="19351">LTWFAAQAPQHDLYTPPVLLRDDYGWSGFVEHRDCADAAGANAFYWRTGALLALLYTFCATDVHLENLIAQGEYPVLIDLESLFHSAVPGRADQLWHDPAADLLSNGVMAVGLLPNKLMIRNMDGPRVLETSAVAANGEEQPSLLPVPTPEAIGTDEMRFVERHILTSMTHSSGVPV</sequence>
<gene>
    <name evidence="2" type="ORF">ACFQ1S_41335</name>
</gene>
<dbReference type="Proteomes" id="UP001597045">
    <property type="component" value="Unassembled WGS sequence"/>
</dbReference>
<evidence type="ECO:0000259" key="1">
    <source>
        <dbReference type="Pfam" id="PF13575"/>
    </source>
</evidence>
<protein>
    <submittedName>
        <fullName evidence="2">DUF4135 domain-containing protein</fullName>
    </submittedName>
</protein>
<dbReference type="Pfam" id="PF13575">
    <property type="entry name" value="DUF4135"/>
    <property type="match status" value="1"/>
</dbReference>
<evidence type="ECO:0000313" key="2">
    <source>
        <dbReference type="EMBL" id="MFD1051544.1"/>
    </source>
</evidence>
<evidence type="ECO:0000313" key="3">
    <source>
        <dbReference type="Proteomes" id="UP001597045"/>
    </source>
</evidence>
<feature type="domain" description="Lantibiotic biosynthesis protein dehydration" evidence="1">
    <location>
        <begin position="1"/>
        <end position="167"/>
    </location>
</feature>
<feature type="non-terminal residue" evidence="2">
    <location>
        <position position="1"/>
    </location>
</feature>
<dbReference type="EMBL" id="JBHTIS010003677">
    <property type="protein sequence ID" value="MFD1051544.1"/>
    <property type="molecule type" value="Genomic_DNA"/>
</dbReference>